<dbReference type="OrthoDB" id="517663at2"/>
<dbReference type="AlphaFoldDB" id="A0A2S7MWP7"/>
<protein>
    <submittedName>
        <fullName evidence="2">DUF4352 domain-containing protein</fullName>
    </submittedName>
</protein>
<keyword evidence="1" id="KW-0732">Signal</keyword>
<sequence>MKKNVYMIIVAIFLSLGLAACSSDSQTTTKGEAVTSESSEPLTDSEFKKMLSNPDQYKGSKVVFYGTVFVDPEKDDNGTYLQVFDKNDNNLIIAIEDPNLEVEVDDIVKVKGAVKGVFEGENAFGATIEAPAISAVSVEVTDYATAFAPAIQSIEVNEKQEQSGYVITLEKVEIAEKETRAYISITNDSQDQINFYSFNSKLIIGSDQYEENDGYHYPDIPSEILPGVTVKGIVAFPAIDKDVENLKFHFEGYSENYDIEIEPFNFTVKNN</sequence>
<accession>A0A2S7MWP7</accession>
<dbReference type="RefSeq" id="WP_104850514.1">
    <property type="nucleotide sequence ID" value="NZ_PKOZ01000013.1"/>
</dbReference>
<keyword evidence="3" id="KW-1185">Reference proteome</keyword>
<dbReference type="PROSITE" id="PS51257">
    <property type="entry name" value="PROKAR_LIPOPROTEIN"/>
    <property type="match status" value="1"/>
</dbReference>
<organism evidence="2 3">
    <name type="scientific">Pradoshia eiseniae</name>
    <dbReference type="NCBI Taxonomy" id="2064768"/>
    <lineage>
        <taxon>Bacteria</taxon>
        <taxon>Bacillati</taxon>
        <taxon>Bacillota</taxon>
        <taxon>Bacilli</taxon>
        <taxon>Bacillales</taxon>
        <taxon>Bacillaceae</taxon>
        <taxon>Pradoshia</taxon>
    </lineage>
</organism>
<reference evidence="2 3" key="1">
    <citation type="submission" date="2017-12" db="EMBL/GenBank/DDBJ databases">
        <title>Taxonomic description and draft genome of Pradoshia cofamensis Gen. nov., sp. nov., a thermotolerant bacillale isolated from anterior gut of earthworm Eisenia fetida.</title>
        <authorList>
            <person name="Saha T."/>
            <person name="Chakraborty R."/>
        </authorList>
    </citation>
    <scope>NUCLEOTIDE SEQUENCE [LARGE SCALE GENOMIC DNA]</scope>
    <source>
        <strain evidence="2 3">EAG3</strain>
    </source>
</reference>
<feature type="chain" id="PRO_5039685668" evidence="1">
    <location>
        <begin position="23"/>
        <end position="271"/>
    </location>
</feature>
<evidence type="ECO:0000313" key="3">
    <source>
        <dbReference type="Proteomes" id="UP000239663"/>
    </source>
</evidence>
<comment type="caution">
    <text evidence="2">The sequence shown here is derived from an EMBL/GenBank/DDBJ whole genome shotgun (WGS) entry which is preliminary data.</text>
</comment>
<evidence type="ECO:0000313" key="2">
    <source>
        <dbReference type="EMBL" id="PQD94204.1"/>
    </source>
</evidence>
<evidence type="ECO:0000256" key="1">
    <source>
        <dbReference type="SAM" id="SignalP"/>
    </source>
</evidence>
<feature type="signal peptide" evidence="1">
    <location>
        <begin position="1"/>
        <end position="22"/>
    </location>
</feature>
<gene>
    <name evidence="2" type="ORF">CYL18_15970</name>
</gene>
<dbReference type="Proteomes" id="UP000239663">
    <property type="component" value="Unassembled WGS sequence"/>
</dbReference>
<dbReference type="EMBL" id="PKOZ01000013">
    <property type="protein sequence ID" value="PQD94204.1"/>
    <property type="molecule type" value="Genomic_DNA"/>
</dbReference>
<name>A0A2S7MWP7_9BACI</name>
<proteinExistence type="predicted"/>